<comment type="caution">
    <text evidence="2">The sequence shown here is derived from an EMBL/GenBank/DDBJ whole genome shotgun (WGS) entry which is preliminary data.</text>
</comment>
<organism evidence="2 3">
    <name type="scientific">Paractinoplanes ferrugineus</name>
    <dbReference type="NCBI Taxonomy" id="113564"/>
    <lineage>
        <taxon>Bacteria</taxon>
        <taxon>Bacillati</taxon>
        <taxon>Actinomycetota</taxon>
        <taxon>Actinomycetes</taxon>
        <taxon>Micromonosporales</taxon>
        <taxon>Micromonosporaceae</taxon>
        <taxon>Paractinoplanes</taxon>
    </lineage>
</organism>
<dbReference type="GO" id="GO:0016787">
    <property type="term" value="F:hydrolase activity"/>
    <property type="evidence" value="ECO:0007669"/>
    <property type="project" value="UniProtKB-KW"/>
</dbReference>
<name>A0A919ML05_9ACTN</name>
<keyword evidence="2" id="KW-0378">Hydrolase</keyword>
<dbReference type="PANTHER" id="PTHR43689:SF8">
    <property type="entry name" value="ALPHA_BETA-HYDROLASES SUPERFAMILY PROTEIN"/>
    <property type="match status" value="1"/>
</dbReference>
<dbReference type="Proteomes" id="UP000598174">
    <property type="component" value="Unassembled WGS sequence"/>
</dbReference>
<dbReference type="PANTHER" id="PTHR43689">
    <property type="entry name" value="HYDROLASE"/>
    <property type="match status" value="1"/>
</dbReference>
<evidence type="ECO:0000259" key="1">
    <source>
        <dbReference type="Pfam" id="PF00561"/>
    </source>
</evidence>
<dbReference type="InterPro" id="IPR000073">
    <property type="entry name" value="AB_hydrolase_1"/>
</dbReference>
<dbReference type="SUPFAM" id="SSF53474">
    <property type="entry name" value="alpha/beta-Hydrolases"/>
    <property type="match status" value="1"/>
</dbReference>
<protein>
    <submittedName>
        <fullName evidence="2">Hydrolase</fullName>
    </submittedName>
</protein>
<dbReference type="InterPro" id="IPR029058">
    <property type="entry name" value="AB_hydrolase_fold"/>
</dbReference>
<sequence>MTISVRAGMAPLIVFVSALGFSGNSWKPVIDRLPGAAVFTYDRPACGKAPPRPAPNPPLPFSVFADELAATLDAARVTEPFVLVGHSIGASIARVFAHRCPHRVAGAVFLDASLPQSLTWPQTDFFIDGDEETGTAIDVVAGHVELLRAQPLSVPAVVMTRRRHWWIPDFAAIPHPALDDLWHLTQQLLADDWRAPVIVAENSGHLLPIDAPDLVAYAVHAVASAVRAGSLTLDRRHVAELGGTAHLDPAA</sequence>
<feature type="domain" description="AB hydrolase-1" evidence="1">
    <location>
        <begin position="11"/>
        <end position="123"/>
    </location>
</feature>
<reference evidence="2" key="1">
    <citation type="submission" date="2021-01" db="EMBL/GenBank/DDBJ databases">
        <title>Whole genome shotgun sequence of Actinoplanes ferrugineus NBRC 15555.</title>
        <authorList>
            <person name="Komaki H."/>
            <person name="Tamura T."/>
        </authorList>
    </citation>
    <scope>NUCLEOTIDE SEQUENCE</scope>
    <source>
        <strain evidence="2">NBRC 15555</strain>
    </source>
</reference>
<keyword evidence="3" id="KW-1185">Reference proteome</keyword>
<dbReference type="RefSeq" id="WP_239117924.1">
    <property type="nucleotide sequence ID" value="NZ_BAAABP010000038.1"/>
</dbReference>
<gene>
    <name evidence="2" type="ORF">Afe05nite_35720</name>
</gene>
<accession>A0A919ML05</accession>
<evidence type="ECO:0000313" key="2">
    <source>
        <dbReference type="EMBL" id="GIE11732.1"/>
    </source>
</evidence>
<dbReference type="Gene3D" id="3.40.50.1820">
    <property type="entry name" value="alpha/beta hydrolase"/>
    <property type="match status" value="1"/>
</dbReference>
<dbReference type="Pfam" id="PF00561">
    <property type="entry name" value="Abhydrolase_1"/>
    <property type="match status" value="1"/>
</dbReference>
<dbReference type="EMBL" id="BOMM01000032">
    <property type="protein sequence ID" value="GIE11732.1"/>
    <property type="molecule type" value="Genomic_DNA"/>
</dbReference>
<dbReference type="AlphaFoldDB" id="A0A919ML05"/>
<evidence type="ECO:0000313" key="3">
    <source>
        <dbReference type="Proteomes" id="UP000598174"/>
    </source>
</evidence>
<proteinExistence type="predicted"/>